<sequence length="132" mass="14338">MRGPLAPPQVPIALTRSELFDDLVRDSVERLQGRWGKELDGVEFEIQEVPAEDDLEGGDGGDGDDAVPLARLVVDEGGASGRGRIVVFRRPIELRATGRTDRAALVHDLIVEQVADLLGLEPDAVDPRYGEE</sequence>
<proteinExistence type="predicted"/>
<dbReference type="AlphaFoldDB" id="A0A1J7BE36"/>
<dbReference type="EMBL" id="MLCF01000068">
    <property type="protein sequence ID" value="OIV36939.1"/>
    <property type="molecule type" value="Genomic_DNA"/>
</dbReference>
<dbReference type="Gene3D" id="3.30.2010.20">
    <property type="match status" value="1"/>
</dbReference>
<evidence type="ECO:0000313" key="2">
    <source>
        <dbReference type="EMBL" id="OIV36939.1"/>
    </source>
</evidence>
<keyword evidence="3" id="KW-1185">Reference proteome</keyword>
<reference evidence="2 3" key="1">
    <citation type="submission" date="2016-10" db="EMBL/GenBank/DDBJ databases">
        <title>Genome sequence of Streptomyces gilvigriseus MUSC 26.</title>
        <authorList>
            <person name="Lee L.-H."/>
            <person name="Ser H.-L."/>
        </authorList>
    </citation>
    <scope>NUCLEOTIDE SEQUENCE [LARGE SCALE GENOMIC DNA]</scope>
    <source>
        <strain evidence="2 3">MUSC 26</strain>
    </source>
</reference>
<evidence type="ECO:0000256" key="1">
    <source>
        <dbReference type="SAM" id="MobiDB-lite"/>
    </source>
</evidence>
<gene>
    <name evidence="2" type="ORF">BIV57_13640</name>
</gene>
<feature type="compositionally biased region" description="Acidic residues" evidence="1">
    <location>
        <begin position="48"/>
        <end position="65"/>
    </location>
</feature>
<dbReference type="InterPro" id="IPR010428">
    <property type="entry name" value="Zincin_1"/>
</dbReference>
<protein>
    <recommendedName>
        <fullName evidence="4">Peptidase</fullName>
    </recommendedName>
</protein>
<dbReference type="SUPFAM" id="SSF55486">
    <property type="entry name" value="Metalloproteases ('zincins'), catalytic domain"/>
    <property type="match status" value="1"/>
</dbReference>
<dbReference type="Proteomes" id="UP000243342">
    <property type="component" value="Unassembled WGS sequence"/>
</dbReference>
<evidence type="ECO:0008006" key="4">
    <source>
        <dbReference type="Google" id="ProtNLM"/>
    </source>
</evidence>
<comment type="caution">
    <text evidence="2">The sequence shown here is derived from an EMBL/GenBank/DDBJ whole genome shotgun (WGS) entry which is preliminary data.</text>
</comment>
<dbReference type="STRING" id="1428644.BIV57_13640"/>
<accession>A0A1J7BE36</accession>
<dbReference type="Pfam" id="PF06262">
    <property type="entry name" value="Zincin_1"/>
    <property type="match status" value="1"/>
</dbReference>
<dbReference type="InterPro" id="IPR038555">
    <property type="entry name" value="Zincin_1_sf"/>
</dbReference>
<feature type="region of interest" description="Disordered" evidence="1">
    <location>
        <begin position="48"/>
        <end position="67"/>
    </location>
</feature>
<evidence type="ECO:0000313" key="3">
    <source>
        <dbReference type="Proteomes" id="UP000243342"/>
    </source>
</evidence>
<name>A0A1J7BE36_9ACTN</name>
<dbReference type="CDD" id="cd12954">
    <property type="entry name" value="MMP_TTHA0227_like_1"/>
    <property type="match status" value="1"/>
</dbReference>
<organism evidence="2 3">
    <name type="scientific">Mangrovactinospora gilvigrisea</name>
    <dbReference type="NCBI Taxonomy" id="1428644"/>
    <lineage>
        <taxon>Bacteria</taxon>
        <taxon>Bacillati</taxon>
        <taxon>Actinomycetota</taxon>
        <taxon>Actinomycetes</taxon>
        <taxon>Kitasatosporales</taxon>
        <taxon>Streptomycetaceae</taxon>
        <taxon>Mangrovactinospora</taxon>
    </lineage>
</organism>